<keyword evidence="12" id="KW-0067">ATP-binding</keyword>
<evidence type="ECO:0000256" key="5">
    <source>
        <dbReference type="ARBA" id="ARBA00022695"/>
    </source>
</evidence>
<gene>
    <name evidence="23" type="primary">ligD</name>
    <name evidence="23" type="ORF">GCM10009107_59750</name>
</gene>
<evidence type="ECO:0000313" key="23">
    <source>
        <dbReference type="EMBL" id="GAA0769178.1"/>
    </source>
</evidence>
<evidence type="ECO:0000256" key="13">
    <source>
        <dbReference type="ARBA" id="ARBA00022932"/>
    </source>
</evidence>
<dbReference type="Gene3D" id="3.30.470.30">
    <property type="entry name" value="DNA ligase/mRNA capping enzyme"/>
    <property type="match status" value="1"/>
</dbReference>
<evidence type="ECO:0000256" key="20">
    <source>
        <dbReference type="ARBA" id="ARBA00034003"/>
    </source>
</evidence>
<dbReference type="PANTHER" id="PTHR42705:SF2">
    <property type="entry name" value="BIFUNCTIONAL NON-HOMOLOGOUS END JOINING PROTEIN LIGD"/>
    <property type="match status" value="1"/>
</dbReference>
<keyword evidence="14" id="KW-0238">DNA-binding</keyword>
<feature type="domain" description="ATP-dependent DNA ligase family profile" evidence="22">
    <location>
        <begin position="319"/>
        <end position="412"/>
    </location>
</feature>
<dbReference type="Pfam" id="PF21686">
    <property type="entry name" value="LigD_Prim-Pol"/>
    <property type="match status" value="1"/>
</dbReference>
<feature type="region of interest" description="Disordered" evidence="21">
    <location>
        <begin position="1"/>
        <end position="29"/>
    </location>
</feature>
<keyword evidence="3 23" id="KW-0436">Ligase</keyword>
<evidence type="ECO:0000256" key="3">
    <source>
        <dbReference type="ARBA" id="ARBA00022598"/>
    </source>
</evidence>
<keyword evidence="6" id="KW-0540">Nuclease</keyword>
<dbReference type="NCBIfam" id="NF004628">
    <property type="entry name" value="PRK05972.1"/>
    <property type="match status" value="1"/>
</dbReference>
<keyword evidence="18" id="KW-0511">Multifunctional enzyme</keyword>
<comment type="catalytic activity">
    <reaction evidence="20">
        <text>ATP + (deoxyribonucleotide)n-3'-hydroxyl + 5'-phospho-(deoxyribonucleotide)m = (deoxyribonucleotide)n+m + AMP + diphosphate.</text>
        <dbReference type="EC" id="6.5.1.1"/>
    </reaction>
</comment>
<dbReference type="InterPro" id="IPR014143">
    <property type="entry name" value="NHEJ_ligase_prk"/>
</dbReference>
<evidence type="ECO:0000256" key="7">
    <source>
        <dbReference type="ARBA" id="ARBA00022723"/>
    </source>
</evidence>
<dbReference type="NCBIfam" id="TIGR02777">
    <property type="entry name" value="LigD_PE_dom"/>
    <property type="match status" value="1"/>
</dbReference>
<evidence type="ECO:0000256" key="12">
    <source>
        <dbReference type="ARBA" id="ARBA00022840"/>
    </source>
</evidence>
<accession>A0ABN1KK14</accession>
<dbReference type="Gene3D" id="2.40.50.140">
    <property type="entry name" value="Nucleic acid-binding proteins"/>
    <property type="match status" value="1"/>
</dbReference>
<dbReference type="PANTHER" id="PTHR42705">
    <property type="entry name" value="BIFUNCTIONAL NON-HOMOLOGOUS END JOINING PROTEIN LIGD"/>
    <property type="match status" value="1"/>
</dbReference>
<dbReference type="EC" id="6.5.1.1" evidence="2"/>
<comment type="caution">
    <text evidence="23">The sequence shown here is derived from an EMBL/GenBank/DDBJ whole genome shotgun (WGS) entry which is preliminary data.</text>
</comment>
<dbReference type="Pfam" id="PF04679">
    <property type="entry name" value="DNA_ligase_A_C"/>
    <property type="match status" value="1"/>
</dbReference>
<keyword evidence="17" id="KW-0464">Manganese</keyword>
<dbReference type="InterPro" id="IPR014146">
    <property type="entry name" value="LigD_ligase_dom"/>
</dbReference>
<comment type="cofactor">
    <cofactor evidence="1">
        <name>Mn(2+)</name>
        <dbReference type="ChEBI" id="CHEBI:29035"/>
    </cofactor>
</comment>
<evidence type="ECO:0000256" key="8">
    <source>
        <dbReference type="ARBA" id="ARBA00022741"/>
    </source>
</evidence>
<evidence type="ECO:0000256" key="18">
    <source>
        <dbReference type="ARBA" id="ARBA00023268"/>
    </source>
</evidence>
<name>A0ABN1KK14_9BURK</name>
<dbReference type="CDD" id="cd07906">
    <property type="entry name" value="Adenylation_DNA_ligase_LigD_LigC"/>
    <property type="match status" value="1"/>
</dbReference>
<dbReference type="InterPro" id="IPR012309">
    <property type="entry name" value="DNA_ligase_ATP-dep_C"/>
</dbReference>
<dbReference type="InterPro" id="IPR012340">
    <property type="entry name" value="NA-bd_OB-fold"/>
</dbReference>
<keyword evidence="13" id="KW-0239">DNA-directed DNA polymerase</keyword>
<dbReference type="GO" id="GO:0016874">
    <property type="term" value="F:ligase activity"/>
    <property type="evidence" value="ECO:0007669"/>
    <property type="project" value="UniProtKB-KW"/>
</dbReference>
<dbReference type="Proteomes" id="UP001500279">
    <property type="component" value="Unassembled WGS sequence"/>
</dbReference>
<evidence type="ECO:0000256" key="16">
    <source>
        <dbReference type="ARBA" id="ARBA00023204"/>
    </source>
</evidence>
<dbReference type="InterPro" id="IPR014144">
    <property type="entry name" value="LigD_PE_domain"/>
</dbReference>
<dbReference type="InterPro" id="IPR014145">
    <property type="entry name" value="LigD_pol_dom"/>
</dbReference>
<dbReference type="CDD" id="cd07971">
    <property type="entry name" value="OBF_DNA_ligase_LigD"/>
    <property type="match status" value="1"/>
</dbReference>
<dbReference type="InterPro" id="IPR052171">
    <property type="entry name" value="NHEJ_LigD"/>
</dbReference>
<evidence type="ECO:0000256" key="9">
    <source>
        <dbReference type="ARBA" id="ARBA00022763"/>
    </source>
</evidence>
<dbReference type="NCBIfam" id="TIGR02779">
    <property type="entry name" value="NHEJ_ligase_lig"/>
    <property type="match status" value="1"/>
</dbReference>
<keyword evidence="7" id="KW-0479">Metal-binding</keyword>
<evidence type="ECO:0000256" key="2">
    <source>
        <dbReference type="ARBA" id="ARBA00012727"/>
    </source>
</evidence>
<dbReference type="Pfam" id="PF13298">
    <property type="entry name" value="LigD_N"/>
    <property type="match status" value="1"/>
</dbReference>
<dbReference type="SUPFAM" id="SSF56091">
    <property type="entry name" value="DNA ligase/mRNA capping enzyme, catalytic domain"/>
    <property type="match status" value="1"/>
</dbReference>
<evidence type="ECO:0000256" key="11">
    <source>
        <dbReference type="ARBA" id="ARBA00022839"/>
    </source>
</evidence>
<keyword evidence="24" id="KW-1185">Reference proteome</keyword>
<keyword evidence="15" id="KW-0233">DNA recombination</keyword>
<evidence type="ECO:0000256" key="10">
    <source>
        <dbReference type="ARBA" id="ARBA00022801"/>
    </source>
</evidence>
<dbReference type="InterPro" id="IPR012310">
    <property type="entry name" value="DNA_ligase_ATP-dep_cent"/>
</dbReference>
<evidence type="ECO:0000256" key="19">
    <source>
        <dbReference type="ARBA" id="ARBA00029943"/>
    </source>
</evidence>
<keyword evidence="10" id="KW-0378">Hydrolase</keyword>
<dbReference type="NCBIfam" id="TIGR02776">
    <property type="entry name" value="NHEJ_ligase_prk"/>
    <property type="match status" value="1"/>
</dbReference>
<dbReference type="InterPro" id="IPR033651">
    <property type="entry name" value="PaeLigD_Pol-like"/>
</dbReference>
<sequence>MGDDQHRSDPLQDYRKKRDFELTREPSGEHIPRAKQVALPFVIQKHAARALHYDFRLALDGTLKSWAVPKGPSLDPHDKRMAVQVEDHPLAYAGFEGTIPAGQYGAGSVIVWDRGSWTPVGDARAGLREGKLKFQLHGEKLSGGWTLVRLRGRADETKAPWLLVKERDDAARPAAEFDVVSEQPDSVLSGDAVGAGPAPAAKAATKKITRAAKAKAKAKATELPLSLAPQLATLASAAPTSGDWRWEMKFDGYRLLARRDGDDLRLFTRSGHDWTAKLPHLKRALLKLDLASGWLDGEIVQAAGEHGAPSFQALQDAFESRKLGEVVYYLFDAPFLNGEDLRALPLLQRRERLRTLLAGLPGDGPLRFSEDFDAAPGELLHTACQLRMEGLIGKRADAPYVSRRSADWLKLKCTQRQEFVVVGYTDPQGNRSGFGALLLAVHDREGRLQYAGNVGSGFNTATLKKLAAQLQALESTRSPLLLSAAELKEAGIKAGVHWVRPKLVAEVSFSEWTGQGRVRHGVFHALRSDKPAGAIVHEQPVAVKGGKLAAAAPENASELPPPASGRACGKLPAGLKLTHASRVIDAKSGTTKQQLAEFYAAVAPRLLKLCEDRPLALVRGPEGVGGQLFFQKHAAGLKIPGLTQLDPSLDPGHAPLVTMASARTLLGAVQMNVIELHAWNGRVRSVEGQPSIAQPDRLTFDLDPGEGVAWPQVQEAAQLVHAMLDELKLTAFLKTSGGKGLHVVVPFQPDLGWDAVKAFSKAIVQHLASTLPQRFVAKSGPKNRVGKIFVDYLRNGFGATTACAWSARARPGLGVSVPVDWEELPTLTGGDHWTVPTIAARLKAPDRWAGMERHGRQKLQPAMQVLGHLP</sequence>
<protein>
    <recommendedName>
        <fullName evidence="2">DNA ligase (ATP)</fullName>
        <ecNumber evidence="2">6.5.1.1</ecNumber>
    </recommendedName>
    <alternativeName>
        <fullName evidence="19">NHEJ DNA polymerase</fullName>
    </alternativeName>
</protein>
<organism evidence="23 24">
    <name type="scientific">Ideonella azotifigens</name>
    <dbReference type="NCBI Taxonomy" id="513160"/>
    <lineage>
        <taxon>Bacteria</taxon>
        <taxon>Pseudomonadati</taxon>
        <taxon>Pseudomonadota</taxon>
        <taxon>Betaproteobacteria</taxon>
        <taxon>Burkholderiales</taxon>
        <taxon>Sphaerotilaceae</taxon>
        <taxon>Ideonella</taxon>
    </lineage>
</organism>
<dbReference type="SUPFAM" id="SSF50249">
    <property type="entry name" value="Nucleic acid-binding proteins"/>
    <property type="match status" value="1"/>
</dbReference>
<dbReference type="Gene3D" id="3.90.920.10">
    <property type="entry name" value="DNA primase, PRIM domain"/>
    <property type="match status" value="1"/>
</dbReference>
<dbReference type="CDD" id="cd04862">
    <property type="entry name" value="PaeLigD_Pol_like"/>
    <property type="match status" value="1"/>
</dbReference>
<evidence type="ECO:0000256" key="17">
    <source>
        <dbReference type="ARBA" id="ARBA00023211"/>
    </source>
</evidence>
<evidence type="ECO:0000256" key="14">
    <source>
        <dbReference type="ARBA" id="ARBA00023125"/>
    </source>
</evidence>
<keyword evidence="5" id="KW-0548">Nucleotidyltransferase</keyword>
<evidence type="ECO:0000256" key="1">
    <source>
        <dbReference type="ARBA" id="ARBA00001936"/>
    </source>
</evidence>
<evidence type="ECO:0000256" key="4">
    <source>
        <dbReference type="ARBA" id="ARBA00022679"/>
    </source>
</evidence>
<keyword evidence="8" id="KW-0547">Nucleotide-binding</keyword>
<keyword evidence="16" id="KW-0234">DNA repair</keyword>
<dbReference type="NCBIfam" id="TIGR02778">
    <property type="entry name" value="ligD_pol"/>
    <property type="match status" value="1"/>
</dbReference>
<dbReference type="RefSeq" id="WP_231010141.1">
    <property type="nucleotide sequence ID" value="NZ_BAAAEW010000047.1"/>
</dbReference>
<dbReference type="PROSITE" id="PS50160">
    <property type="entry name" value="DNA_LIGASE_A3"/>
    <property type="match status" value="1"/>
</dbReference>
<reference evidence="23 24" key="1">
    <citation type="journal article" date="2019" name="Int. J. Syst. Evol. Microbiol.">
        <title>The Global Catalogue of Microorganisms (GCM) 10K type strain sequencing project: providing services to taxonomists for standard genome sequencing and annotation.</title>
        <authorList>
            <consortium name="The Broad Institute Genomics Platform"/>
            <consortium name="The Broad Institute Genome Sequencing Center for Infectious Disease"/>
            <person name="Wu L."/>
            <person name="Ma J."/>
        </authorList>
    </citation>
    <scope>NUCLEOTIDE SEQUENCE [LARGE SCALE GENOMIC DNA]</scope>
    <source>
        <strain evidence="23 24">JCM 15503</strain>
    </source>
</reference>
<evidence type="ECO:0000256" key="6">
    <source>
        <dbReference type="ARBA" id="ARBA00022722"/>
    </source>
</evidence>
<keyword evidence="11" id="KW-0269">Exonuclease</keyword>
<dbReference type="Gene3D" id="3.30.1490.70">
    <property type="match status" value="1"/>
</dbReference>
<evidence type="ECO:0000259" key="22">
    <source>
        <dbReference type="PROSITE" id="PS50160"/>
    </source>
</evidence>
<keyword evidence="9" id="KW-0227">DNA damage</keyword>
<dbReference type="EMBL" id="BAAAEW010000047">
    <property type="protein sequence ID" value="GAA0769178.1"/>
    <property type="molecule type" value="Genomic_DNA"/>
</dbReference>
<evidence type="ECO:0000256" key="15">
    <source>
        <dbReference type="ARBA" id="ARBA00023172"/>
    </source>
</evidence>
<keyword evidence="4" id="KW-0808">Transferase</keyword>
<evidence type="ECO:0000313" key="24">
    <source>
        <dbReference type="Proteomes" id="UP001500279"/>
    </source>
</evidence>
<evidence type="ECO:0000256" key="21">
    <source>
        <dbReference type="SAM" id="MobiDB-lite"/>
    </source>
</evidence>
<proteinExistence type="predicted"/>
<dbReference type="Pfam" id="PF01068">
    <property type="entry name" value="DNA_ligase_A_M"/>
    <property type="match status" value="1"/>
</dbReference>